<dbReference type="EC" id="3.6.1.73" evidence="10"/>
<name>A0ABW6K693_9BACI</name>
<keyword evidence="7 10" id="KW-0464">Manganese</keyword>
<evidence type="ECO:0000256" key="3">
    <source>
        <dbReference type="ARBA" id="ARBA00022741"/>
    </source>
</evidence>
<evidence type="ECO:0000256" key="2">
    <source>
        <dbReference type="ARBA" id="ARBA00022723"/>
    </source>
</evidence>
<comment type="catalytic activity">
    <reaction evidence="8 10">
        <text>ITP + H2O = IDP + phosphate + H(+)</text>
        <dbReference type="Rhea" id="RHEA:28330"/>
        <dbReference type="ChEBI" id="CHEBI:15377"/>
        <dbReference type="ChEBI" id="CHEBI:15378"/>
        <dbReference type="ChEBI" id="CHEBI:43474"/>
        <dbReference type="ChEBI" id="CHEBI:58280"/>
        <dbReference type="ChEBI" id="CHEBI:61402"/>
        <dbReference type="EC" id="3.6.1.73"/>
    </reaction>
</comment>
<comment type="caution">
    <text evidence="10">Lacks conserved residue(s) required for the propagation of feature annotation.</text>
</comment>
<evidence type="ECO:0000256" key="7">
    <source>
        <dbReference type="ARBA" id="ARBA00023211"/>
    </source>
</evidence>
<dbReference type="Pfam" id="PF01931">
    <property type="entry name" value="NTPase_I-T"/>
    <property type="match status" value="1"/>
</dbReference>
<dbReference type="PANTHER" id="PTHR34699:SF2">
    <property type="entry name" value="NON-CANONICAL PURINE NTP PHOSPHATASE_PRRC1 DOMAIN-CONTAINING PROTEIN"/>
    <property type="match status" value="1"/>
</dbReference>
<dbReference type="SUPFAM" id="SSF52972">
    <property type="entry name" value="ITPase-like"/>
    <property type="match status" value="1"/>
</dbReference>
<keyword evidence="3 10" id="KW-0547">Nucleotide-binding</keyword>
<gene>
    <name evidence="12" type="ORF">ACFYKT_18095</name>
</gene>
<organism evidence="12 13">
    <name type="scientific">Cytobacillus mangrovibacter</name>
    <dbReference type="NCBI Taxonomy" id="3299024"/>
    <lineage>
        <taxon>Bacteria</taxon>
        <taxon>Bacillati</taxon>
        <taxon>Bacillota</taxon>
        <taxon>Bacilli</taxon>
        <taxon>Bacillales</taxon>
        <taxon>Bacillaceae</taxon>
        <taxon>Cytobacillus</taxon>
    </lineage>
</organism>
<comment type="subunit">
    <text evidence="10">Homodimer.</text>
</comment>
<dbReference type="EMBL" id="JBIACJ010000011">
    <property type="protein sequence ID" value="MFE8698237.1"/>
    <property type="molecule type" value="Genomic_DNA"/>
</dbReference>
<dbReference type="NCBIfam" id="NF002850">
    <property type="entry name" value="PRK03114.1"/>
    <property type="match status" value="1"/>
</dbReference>
<keyword evidence="5 10" id="KW-0460">Magnesium</keyword>
<dbReference type="Proteomes" id="UP001601058">
    <property type="component" value="Unassembled WGS sequence"/>
</dbReference>
<sequence>MKIIIGSKNPAKIKAVQDVFQNYQAELMTMDIPSGVKDQPFTDDETIKGAMNRAYGALEAGAGDIGIGLEGGVQETEFGLFLCNWGVLAEEGEPPIIAGGARIPLPEAVAVRLLAGEELGPVMEHFTKKDDIRKKEGAIGVFTNGQISRAEMFTHVTKLLLGQYEYRKLNRK</sequence>
<comment type="catalytic activity">
    <reaction evidence="9 10">
        <text>XTP + H2O = XDP + phosphate + H(+)</text>
        <dbReference type="Rhea" id="RHEA:28406"/>
        <dbReference type="ChEBI" id="CHEBI:15377"/>
        <dbReference type="ChEBI" id="CHEBI:15378"/>
        <dbReference type="ChEBI" id="CHEBI:43474"/>
        <dbReference type="ChEBI" id="CHEBI:59884"/>
        <dbReference type="ChEBI" id="CHEBI:61314"/>
        <dbReference type="EC" id="3.6.1.73"/>
    </reaction>
</comment>
<feature type="domain" description="Non-canonical purine NTP phosphatase/PRRC1" evidence="11">
    <location>
        <begin position="6"/>
        <end position="158"/>
    </location>
</feature>
<dbReference type="PANTHER" id="PTHR34699">
    <property type="match status" value="1"/>
</dbReference>
<evidence type="ECO:0000313" key="13">
    <source>
        <dbReference type="Proteomes" id="UP001601058"/>
    </source>
</evidence>
<keyword evidence="2 10" id="KW-0479">Metal-binding</keyword>
<dbReference type="InterPro" id="IPR050299">
    <property type="entry name" value="YjjX_NTPase"/>
</dbReference>
<keyword evidence="13" id="KW-1185">Reference proteome</keyword>
<accession>A0ABW6K693</accession>
<evidence type="ECO:0000256" key="9">
    <source>
        <dbReference type="ARBA" id="ARBA00048781"/>
    </source>
</evidence>
<comment type="cofactor">
    <cofactor evidence="10">
        <name>Mg(2+)</name>
        <dbReference type="ChEBI" id="CHEBI:18420"/>
    </cofactor>
    <cofactor evidence="10">
        <name>Mn(2+)</name>
        <dbReference type="ChEBI" id="CHEBI:29035"/>
    </cofactor>
    <text evidence="10">Binds 1 divalent metal cation per subunit; can use either Mg(2+) or Mn(2+).</text>
</comment>
<protein>
    <recommendedName>
        <fullName evidence="10">Probable inosine/xanthosine triphosphatase</fullName>
        <shortName evidence="10">ITPase/XTPase</shortName>
        <ecNumber evidence="10">3.6.1.73</ecNumber>
    </recommendedName>
    <alternativeName>
        <fullName evidence="10">Non-canonical purine NTP phosphatase</fullName>
    </alternativeName>
    <alternativeName>
        <fullName evidence="10">Non-standard purine NTP phosphatase</fullName>
    </alternativeName>
    <alternativeName>
        <fullName evidence="10">Nucleoside-triphosphate phosphatase</fullName>
        <shortName evidence="10">NTPase</shortName>
    </alternativeName>
</protein>
<comment type="cofactor">
    <cofactor evidence="1">
        <name>Mn(2+)</name>
        <dbReference type="ChEBI" id="CHEBI:29035"/>
    </cofactor>
</comment>
<dbReference type="RefSeq" id="WP_389222435.1">
    <property type="nucleotide sequence ID" value="NZ_JBIACJ010000011.1"/>
</dbReference>
<evidence type="ECO:0000256" key="5">
    <source>
        <dbReference type="ARBA" id="ARBA00022842"/>
    </source>
</evidence>
<evidence type="ECO:0000256" key="10">
    <source>
        <dbReference type="HAMAP-Rule" id="MF_00648"/>
    </source>
</evidence>
<reference evidence="12 13" key="1">
    <citation type="submission" date="2024-08" db="EMBL/GenBank/DDBJ databases">
        <title>Two novel Cytobacillus novel species.</title>
        <authorList>
            <person name="Liu G."/>
        </authorList>
    </citation>
    <scope>NUCLEOTIDE SEQUENCE [LARGE SCALE GENOMIC DNA]</scope>
    <source>
        <strain evidence="12 13">FJAT-53684</strain>
    </source>
</reference>
<proteinExistence type="inferred from homology"/>
<dbReference type="Gene3D" id="3.90.950.10">
    <property type="match status" value="1"/>
</dbReference>
<dbReference type="InterPro" id="IPR029001">
    <property type="entry name" value="ITPase-like_fam"/>
</dbReference>
<comment type="caution">
    <text evidence="12">The sequence shown here is derived from an EMBL/GenBank/DDBJ whole genome shotgun (WGS) entry which is preliminary data.</text>
</comment>
<comment type="function">
    <text evidence="10">Phosphatase that hydrolyzes non-canonical purine nucleotides such as XTP and ITP to their respective diphosphate derivatives. Probably excludes non-canonical purines from DNA/RNA precursor pool, thus preventing their incorporation into DNA/RNA and avoiding chromosomal lesions.</text>
</comment>
<comment type="similarity">
    <text evidence="10">Belongs to the YjjX NTPase family.</text>
</comment>
<keyword evidence="4 10" id="KW-0378">Hydrolase</keyword>
<evidence type="ECO:0000256" key="1">
    <source>
        <dbReference type="ARBA" id="ARBA00001936"/>
    </source>
</evidence>
<evidence type="ECO:0000256" key="6">
    <source>
        <dbReference type="ARBA" id="ARBA00023080"/>
    </source>
</evidence>
<evidence type="ECO:0000256" key="4">
    <source>
        <dbReference type="ARBA" id="ARBA00022801"/>
    </source>
</evidence>
<dbReference type="HAMAP" id="MF_00648">
    <property type="entry name" value="Non_canon_purine_NTPase_YjjX"/>
    <property type="match status" value="1"/>
</dbReference>
<dbReference type="InterPro" id="IPR002786">
    <property type="entry name" value="Non_canon_purine_NTPase"/>
</dbReference>
<evidence type="ECO:0000259" key="11">
    <source>
        <dbReference type="Pfam" id="PF01931"/>
    </source>
</evidence>
<dbReference type="InterPro" id="IPR026533">
    <property type="entry name" value="NTPase/PRRC1"/>
</dbReference>
<evidence type="ECO:0000256" key="8">
    <source>
        <dbReference type="ARBA" id="ARBA00048174"/>
    </source>
</evidence>
<keyword evidence="6 10" id="KW-0546">Nucleotide metabolism</keyword>
<evidence type="ECO:0000313" key="12">
    <source>
        <dbReference type="EMBL" id="MFE8698237.1"/>
    </source>
</evidence>